<dbReference type="OrthoDB" id="1001765at2759"/>
<dbReference type="PANTHER" id="PTHR38705">
    <property type="entry name" value="PROTEIN RDS1"/>
    <property type="match status" value="1"/>
</dbReference>
<dbReference type="InterPro" id="IPR009078">
    <property type="entry name" value="Ferritin-like_SF"/>
</dbReference>
<sequence length="299" mass="31151">MKFATLVALAVALTATASPLRSKRALAKRDTTTPNATQILNYALTLEHLEDTFYKTYLAKFTESDFTDAGFAPWVRGRFVQIGQHEAEHVAFLTSALGSEATAACNYSFPVTDAASFVALSGILEGVGSSAYLGAAQFISDPAVLTAAGSILVTEGRHQGWVQAAVEKEAPWSSAFETPQTFDEVFSLASPFITSCPSTNPALPFVAFPNLTVTPATPAAGDNITLAFSGNSTGAFLAILHGLNQTFVPISNNSATLPAGLQGTVYAVVSNSSSAVADNNTIAGPAILQFPFDSSASNP</sequence>
<proteinExistence type="predicted"/>
<reference evidence="2 3" key="1">
    <citation type="journal article" date="2016" name="Mol. Biol. Evol.">
        <title>Comparative Genomics of Early-Diverging Mushroom-Forming Fungi Provides Insights into the Origins of Lignocellulose Decay Capabilities.</title>
        <authorList>
            <person name="Nagy L.G."/>
            <person name="Riley R."/>
            <person name="Tritt A."/>
            <person name="Adam C."/>
            <person name="Daum C."/>
            <person name="Floudas D."/>
            <person name="Sun H."/>
            <person name="Yadav J.S."/>
            <person name="Pangilinan J."/>
            <person name="Larsson K.H."/>
            <person name="Matsuura K."/>
            <person name="Barry K."/>
            <person name="Labutti K."/>
            <person name="Kuo R."/>
            <person name="Ohm R.A."/>
            <person name="Bhattacharya S.S."/>
            <person name="Shirouzu T."/>
            <person name="Yoshinaga Y."/>
            <person name="Martin F.M."/>
            <person name="Grigoriev I.V."/>
            <person name="Hibbett D.S."/>
        </authorList>
    </citation>
    <scope>NUCLEOTIDE SEQUENCE [LARGE SCALE GENOMIC DNA]</scope>
    <source>
        <strain evidence="2 3">HHB9708</strain>
    </source>
</reference>
<dbReference type="PANTHER" id="PTHR38705:SF1">
    <property type="entry name" value="PROTEIN RDS1"/>
    <property type="match status" value="1"/>
</dbReference>
<evidence type="ECO:0000313" key="2">
    <source>
        <dbReference type="EMBL" id="KZS90278.1"/>
    </source>
</evidence>
<dbReference type="InterPro" id="IPR039254">
    <property type="entry name" value="Rds1"/>
</dbReference>
<dbReference type="EMBL" id="KV419422">
    <property type="protein sequence ID" value="KZS90278.1"/>
    <property type="molecule type" value="Genomic_DNA"/>
</dbReference>
<evidence type="ECO:0008006" key="4">
    <source>
        <dbReference type="Google" id="ProtNLM"/>
    </source>
</evidence>
<dbReference type="Pfam" id="PF13668">
    <property type="entry name" value="Ferritin_2"/>
    <property type="match status" value="1"/>
</dbReference>
<evidence type="ECO:0000256" key="1">
    <source>
        <dbReference type="SAM" id="SignalP"/>
    </source>
</evidence>
<dbReference type="CDD" id="cd00657">
    <property type="entry name" value="Ferritin_like"/>
    <property type="match status" value="1"/>
</dbReference>
<feature type="signal peptide" evidence="1">
    <location>
        <begin position="1"/>
        <end position="17"/>
    </location>
</feature>
<gene>
    <name evidence="2" type="ORF">SISNIDRAFT_444167</name>
</gene>
<dbReference type="STRING" id="1314777.A0A164R5X5"/>
<feature type="chain" id="PRO_5007852773" description="Ferritin-like domain-containing protein" evidence="1">
    <location>
        <begin position="18"/>
        <end position="299"/>
    </location>
</feature>
<evidence type="ECO:0000313" key="3">
    <source>
        <dbReference type="Proteomes" id="UP000076722"/>
    </source>
</evidence>
<dbReference type="Proteomes" id="UP000076722">
    <property type="component" value="Unassembled WGS sequence"/>
</dbReference>
<dbReference type="AlphaFoldDB" id="A0A164R5X5"/>
<accession>A0A164R5X5</accession>
<name>A0A164R5X5_9AGAM</name>
<keyword evidence="3" id="KW-1185">Reference proteome</keyword>
<organism evidence="2 3">
    <name type="scientific">Sistotremastrum niveocremeum HHB9708</name>
    <dbReference type="NCBI Taxonomy" id="1314777"/>
    <lineage>
        <taxon>Eukaryota</taxon>
        <taxon>Fungi</taxon>
        <taxon>Dikarya</taxon>
        <taxon>Basidiomycota</taxon>
        <taxon>Agaricomycotina</taxon>
        <taxon>Agaricomycetes</taxon>
        <taxon>Sistotremastrales</taxon>
        <taxon>Sistotremastraceae</taxon>
        <taxon>Sertulicium</taxon>
        <taxon>Sertulicium niveocremeum</taxon>
    </lineage>
</organism>
<protein>
    <recommendedName>
        <fullName evidence="4">Ferritin-like domain-containing protein</fullName>
    </recommendedName>
</protein>
<keyword evidence="1" id="KW-0732">Signal</keyword>
<dbReference type="SUPFAM" id="SSF47240">
    <property type="entry name" value="Ferritin-like"/>
    <property type="match status" value="1"/>
</dbReference>